<accession>A0ABW4D2N3</accession>
<dbReference type="RefSeq" id="WP_203642556.1">
    <property type="nucleotide sequence ID" value="NZ_BOLN01000001.1"/>
</dbReference>
<gene>
    <name evidence="1" type="ORF">ACFQ44_00875</name>
</gene>
<evidence type="ECO:0000313" key="2">
    <source>
        <dbReference type="Proteomes" id="UP001597189"/>
    </source>
</evidence>
<evidence type="ECO:0000313" key="1">
    <source>
        <dbReference type="EMBL" id="MFD1454228.1"/>
    </source>
</evidence>
<proteinExistence type="predicted"/>
<name>A0ABW4D2N3_9LACO</name>
<comment type="caution">
    <text evidence="1">The sequence shown here is derived from an EMBL/GenBank/DDBJ whole genome shotgun (WGS) entry which is preliminary data.</text>
</comment>
<keyword evidence="2" id="KW-1185">Reference proteome</keyword>
<protein>
    <recommendedName>
        <fullName evidence="3">Damage-inducible protein J</fullName>
    </recommendedName>
</protein>
<reference evidence="2" key="1">
    <citation type="journal article" date="2019" name="Int. J. Syst. Evol. Microbiol.">
        <title>The Global Catalogue of Microorganisms (GCM) 10K type strain sequencing project: providing services to taxonomists for standard genome sequencing and annotation.</title>
        <authorList>
            <consortium name="The Broad Institute Genomics Platform"/>
            <consortium name="The Broad Institute Genome Sequencing Center for Infectious Disease"/>
            <person name="Wu L."/>
            <person name="Ma J."/>
        </authorList>
    </citation>
    <scope>NUCLEOTIDE SEQUENCE [LARGE SCALE GENOMIC DNA]</scope>
    <source>
        <strain evidence="2">CCM 8979</strain>
    </source>
</reference>
<dbReference type="Proteomes" id="UP001597189">
    <property type="component" value="Unassembled WGS sequence"/>
</dbReference>
<dbReference type="EMBL" id="JBHTOD010000001">
    <property type="protein sequence ID" value="MFD1454228.1"/>
    <property type="molecule type" value="Genomic_DNA"/>
</dbReference>
<evidence type="ECO:0008006" key="3">
    <source>
        <dbReference type="Google" id="ProtNLM"/>
    </source>
</evidence>
<sequence length="89" mass="10104">MPTTENIEVQLDSDLKQKVEEKLHQLDLTPEEFTHIILTRFVAGELDDSLEIANEEVLASLQEVIDNATGKRKLPAYHDFDSLNDALLK</sequence>
<organism evidence="1 2">
    <name type="scientific">Levilactobacillus lanxiensis</name>
    <dbReference type="NCBI Taxonomy" id="2799568"/>
    <lineage>
        <taxon>Bacteria</taxon>
        <taxon>Bacillati</taxon>
        <taxon>Bacillota</taxon>
        <taxon>Bacilli</taxon>
        <taxon>Lactobacillales</taxon>
        <taxon>Lactobacillaceae</taxon>
        <taxon>Levilactobacillus</taxon>
    </lineage>
</organism>